<feature type="signal peptide" evidence="1">
    <location>
        <begin position="1"/>
        <end position="27"/>
    </location>
</feature>
<dbReference type="AlphaFoldDB" id="A0A9X3ASZ4"/>
<feature type="chain" id="PRO_5040751433" evidence="1">
    <location>
        <begin position="28"/>
        <end position="438"/>
    </location>
</feature>
<reference evidence="2" key="1">
    <citation type="journal article" date="2023" name="Int. J. Syst. Evol. Microbiol.">
        <title>&lt;i&gt;Shewanella septentrionalis&lt;/i&gt; sp. nov. and &lt;i&gt;Shewanella holmiensis&lt;/i&gt; sp. nov., isolated from Baltic Sea water and sediments.</title>
        <authorList>
            <person name="Martin-Rodriguez A.J."/>
            <person name="Thorell K."/>
            <person name="Joffre E."/>
            <person name="Jensie-Markopoulos S."/>
            <person name="Moore E.R.B."/>
            <person name="Sjoling A."/>
        </authorList>
    </citation>
    <scope>NUCLEOTIDE SEQUENCE</scope>
    <source>
        <strain evidence="2">SP1W3</strain>
    </source>
</reference>
<keyword evidence="3" id="KW-1185">Reference proteome</keyword>
<comment type="caution">
    <text evidence="2">The sequence shown here is derived from an EMBL/GenBank/DDBJ whole genome shotgun (WGS) entry which is preliminary data.</text>
</comment>
<evidence type="ECO:0000313" key="2">
    <source>
        <dbReference type="EMBL" id="MCT7945077.1"/>
    </source>
</evidence>
<keyword evidence="1" id="KW-0732">Signal</keyword>
<evidence type="ECO:0000313" key="3">
    <source>
        <dbReference type="Proteomes" id="UP001155604"/>
    </source>
</evidence>
<dbReference type="RefSeq" id="WP_261272224.1">
    <property type="nucleotide sequence ID" value="NZ_JAMTCC010000009.1"/>
</dbReference>
<dbReference type="Proteomes" id="UP001155604">
    <property type="component" value="Unassembled WGS sequence"/>
</dbReference>
<proteinExistence type="predicted"/>
<gene>
    <name evidence="2" type="ORF">NE536_06810</name>
</gene>
<evidence type="ECO:0000256" key="1">
    <source>
        <dbReference type="SAM" id="SignalP"/>
    </source>
</evidence>
<organism evidence="2 3">
    <name type="scientific">Shewanella septentrionalis</name>
    <dbReference type="NCBI Taxonomy" id="2952223"/>
    <lineage>
        <taxon>Bacteria</taxon>
        <taxon>Pseudomonadati</taxon>
        <taxon>Pseudomonadota</taxon>
        <taxon>Gammaproteobacteria</taxon>
        <taxon>Alteromonadales</taxon>
        <taxon>Shewanellaceae</taxon>
        <taxon>Shewanella</taxon>
    </lineage>
</organism>
<accession>A0A9X3ASZ4</accession>
<sequence>MLKGLKQSRTTLAITLLALLSSTSVIANTESCHVRITGTVPEGIPLDNLFVSASYEHQFPITTRTFSVCASKQELNVNGTFIPNSRLSLSYKVDGIPKGVFDASLFVQTKEVELSDISSMAMTACDRRCNYYQYQKMLSSELVANAVIEHVAAFAKISDDDIEAKIAINSATQSGLDKAFKGERPIQSIIAKENSSDTPDPYSGSSYGLLKPENTKMGQFKDRFATGVKEAKFEELKLRNLAEKYKSEFAPFLQGGFKSWAEQVNAVDQFVDILNKSGSETELKMALLLKKTVVDAEQYYQDYVSNKGDTPFEDLNHAKQSFDLLLANWTISAYLNYKDEQVFSALFSERFKREDVPNISRESDKALSQLIFMPGYFAMMNIEKGYENIQRNYYGLLNDSATEYHFKDELHSVSFIYEEGAWRLDHVSQIPMNHYEIL</sequence>
<name>A0A9X3ASZ4_9GAMM</name>
<protein>
    <submittedName>
        <fullName evidence="2">Uncharacterized protein</fullName>
    </submittedName>
</protein>
<dbReference type="EMBL" id="JAMTCC010000009">
    <property type="protein sequence ID" value="MCT7945077.1"/>
    <property type="molecule type" value="Genomic_DNA"/>
</dbReference>